<keyword evidence="3" id="KW-1185">Reference proteome</keyword>
<dbReference type="RefSeq" id="WP_116011599.1">
    <property type="nucleotide sequence ID" value="NZ_QNUH01000005.1"/>
</dbReference>
<dbReference type="EMBL" id="QNUH01000005">
    <property type="protein sequence ID" value="REC79247.1"/>
    <property type="molecule type" value="Genomic_DNA"/>
</dbReference>
<keyword evidence="1" id="KW-0472">Membrane</keyword>
<accession>A0A3D9DML3</accession>
<keyword evidence="1" id="KW-1133">Transmembrane helix</keyword>
<gene>
    <name evidence="2" type="ORF">DRF60_08160</name>
</gene>
<reference evidence="2 3" key="1">
    <citation type="journal article" date="2010" name="Syst. Appl. Microbiol.">
        <title>Four new species of Chryseobacterium from the rhizosphere of coastal sand dune plants, Chryseobacterium elymi sp. nov., Chryseobacterium hagamense sp. nov., Chryseobacterium lathyri sp. nov. and Chryseobacterium rhizosphaerae sp. nov.</title>
        <authorList>
            <person name="Cho S.H."/>
            <person name="Lee K.S."/>
            <person name="Shin D.S."/>
            <person name="Han J.H."/>
            <person name="Park K.S."/>
            <person name="Lee C.H."/>
            <person name="Park K.H."/>
            <person name="Kim S.B."/>
        </authorList>
    </citation>
    <scope>NUCLEOTIDE SEQUENCE [LARGE SCALE GENOMIC DNA]</scope>
    <source>
        <strain evidence="2 3">KCTC 22547</strain>
    </source>
</reference>
<sequence length="82" mass="9429">MEKELTELTDQELLEKRKKNKSNDIMNAVILGVLIGIAIYSTLKYGLGLFTFLPLLFVLYAVNKWNKSKKALEEEINARNLK</sequence>
<keyword evidence="1" id="KW-0812">Transmembrane</keyword>
<organism evidence="2 3">
    <name type="scientific">Chryseobacterium elymi</name>
    <dbReference type="NCBI Taxonomy" id="395936"/>
    <lineage>
        <taxon>Bacteria</taxon>
        <taxon>Pseudomonadati</taxon>
        <taxon>Bacteroidota</taxon>
        <taxon>Flavobacteriia</taxon>
        <taxon>Flavobacteriales</taxon>
        <taxon>Weeksellaceae</taxon>
        <taxon>Chryseobacterium group</taxon>
        <taxon>Chryseobacterium</taxon>
    </lineage>
</organism>
<feature type="transmembrane region" description="Helical" evidence="1">
    <location>
        <begin position="25"/>
        <end position="41"/>
    </location>
</feature>
<dbReference type="Proteomes" id="UP000257030">
    <property type="component" value="Unassembled WGS sequence"/>
</dbReference>
<feature type="transmembrane region" description="Helical" evidence="1">
    <location>
        <begin position="47"/>
        <end position="63"/>
    </location>
</feature>
<protein>
    <submittedName>
        <fullName evidence="2">FUSC family protein</fullName>
    </submittedName>
</protein>
<comment type="caution">
    <text evidence="2">The sequence shown here is derived from an EMBL/GenBank/DDBJ whole genome shotgun (WGS) entry which is preliminary data.</text>
</comment>
<dbReference type="AlphaFoldDB" id="A0A3D9DML3"/>
<proteinExistence type="predicted"/>
<dbReference type="OrthoDB" id="713928at2"/>
<evidence type="ECO:0000313" key="3">
    <source>
        <dbReference type="Proteomes" id="UP000257030"/>
    </source>
</evidence>
<evidence type="ECO:0000313" key="2">
    <source>
        <dbReference type="EMBL" id="REC79247.1"/>
    </source>
</evidence>
<name>A0A3D9DML3_9FLAO</name>
<evidence type="ECO:0000256" key="1">
    <source>
        <dbReference type="SAM" id="Phobius"/>
    </source>
</evidence>